<feature type="transmembrane region" description="Helical" evidence="1">
    <location>
        <begin position="94"/>
        <end position="113"/>
    </location>
</feature>
<dbReference type="AlphaFoldDB" id="A0AAV6JC23"/>
<evidence type="ECO:0000256" key="1">
    <source>
        <dbReference type="SAM" id="Phobius"/>
    </source>
</evidence>
<evidence type="ECO:0000313" key="4">
    <source>
        <dbReference type="Proteomes" id="UP000823749"/>
    </source>
</evidence>
<comment type="caution">
    <text evidence="3">The sequence shown here is derived from an EMBL/GenBank/DDBJ whole genome shotgun (WGS) entry which is preliminary data.</text>
</comment>
<feature type="transmembrane region" description="Helical" evidence="1">
    <location>
        <begin position="197"/>
        <end position="215"/>
    </location>
</feature>
<keyword evidence="2" id="KW-0732">Signal</keyword>
<keyword evidence="1" id="KW-0472">Membrane</keyword>
<sequence length="218" mass="24238">MKFLSWLFIVILCAQALPSLALETLSTTRDRGFVLLKPHLQEHEAKGVNRTTSLRGGSDREVSVFTQPKVAPNQVQNPTTPSPKLRIISQEMKFLSWLFIIILCAQALPSLAIETLFTTRDRGSVLLKLHLQEHEAKGVNRTTSLRGGSDREVLVFMQPKVYARKAQKGNGAYGGANIDRNPRPSAKSAASAPKRSLFFILSTTILYAGFSWILLFPF</sequence>
<evidence type="ECO:0000256" key="2">
    <source>
        <dbReference type="SAM" id="SignalP"/>
    </source>
</evidence>
<name>A0AAV6JC23_9ERIC</name>
<organism evidence="3 4">
    <name type="scientific">Rhododendron griersonianum</name>
    <dbReference type="NCBI Taxonomy" id="479676"/>
    <lineage>
        <taxon>Eukaryota</taxon>
        <taxon>Viridiplantae</taxon>
        <taxon>Streptophyta</taxon>
        <taxon>Embryophyta</taxon>
        <taxon>Tracheophyta</taxon>
        <taxon>Spermatophyta</taxon>
        <taxon>Magnoliopsida</taxon>
        <taxon>eudicotyledons</taxon>
        <taxon>Gunneridae</taxon>
        <taxon>Pentapetalae</taxon>
        <taxon>asterids</taxon>
        <taxon>Ericales</taxon>
        <taxon>Ericaceae</taxon>
        <taxon>Ericoideae</taxon>
        <taxon>Rhodoreae</taxon>
        <taxon>Rhododendron</taxon>
    </lineage>
</organism>
<dbReference type="Proteomes" id="UP000823749">
    <property type="component" value="Chromosome 8"/>
</dbReference>
<reference evidence="3" key="1">
    <citation type="submission" date="2020-08" db="EMBL/GenBank/DDBJ databases">
        <title>Plant Genome Project.</title>
        <authorList>
            <person name="Zhang R.-G."/>
        </authorList>
    </citation>
    <scope>NUCLEOTIDE SEQUENCE</scope>
    <source>
        <strain evidence="3">WSP0</strain>
        <tissue evidence="3">Leaf</tissue>
    </source>
</reference>
<keyword evidence="1" id="KW-1133">Transmembrane helix</keyword>
<protein>
    <submittedName>
        <fullName evidence="3">Uncharacterized protein</fullName>
    </submittedName>
</protein>
<accession>A0AAV6JC23</accession>
<feature type="signal peptide" evidence="2">
    <location>
        <begin position="1"/>
        <end position="21"/>
    </location>
</feature>
<keyword evidence="4" id="KW-1185">Reference proteome</keyword>
<proteinExistence type="predicted"/>
<keyword evidence="1" id="KW-0812">Transmembrane</keyword>
<evidence type="ECO:0000313" key="3">
    <source>
        <dbReference type="EMBL" id="KAG5537392.1"/>
    </source>
</evidence>
<gene>
    <name evidence="3" type="ORF">RHGRI_024731</name>
</gene>
<feature type="chain" id="PRO_5043641552" evidence="2">
    <location>
        <begin position="22"/>
        <end position="218"/>
    </location>
</feature>
<dbReference type="EMBL" id="JACTNZ010000008">
    <property type="protein sequence ID" value="KAG5537392.1"/>
    <property type="molecule type" value="Genomic_DNA"/>
</dbReference>